<dbReference type="GeneID" id="93647805"/>
<evidence type="ECO:0000313" key="3">
    <source>
        <dbReference type="Proteomes" id="UP000185944"/>
    </source>
</evidence>
<name>A0A177EDL8_9MICR</name>
<dbReference type="EMBL" id="LTDL01000038">
    <property type="protein sequence ID" value="OAG29908.1"/>
    <property type="molecule type" value="Genomic_DNA"/>
</dbReference>
<reference evidence="2 3" key="1">
    <citation type="submission" date="2016-02" db="EMBL/GenBank/DDBJ databases">
        <title>Discovery of a natural microsporidian pathogen with a broad tissue tropism in Caenorhabditis elegans.</title>
        <authorList>
            <person name="Luallen R.J."/>
            <person name="Reinke A.W."/>
            <person name="Tong L."/>
            <person name="Botts M.R."/>
            <person name="Felix M.-A."/>
            <person name="Troemel E.R."/>
        </authorList>
    </citation>
    <scope>NUCLEOTIDE SEQUENCE [LARGE SCALE GENOMIC DNA]</scope>
    <source>
        <strain evidence="2 3">JUm2807</strain>
    </source>
</reference>
<keyword evidence="1" id="KW-0732">Signal</keyword>
<dbReference type="Proteomes" id="UP000185944">
    <property type="component" value="Unassembled WGS sequence"/>
</dbReference>
<sequence length="476" mass="53314">MAHGKKPNPNFSSPRFFLRLLPLVFVVWATMFKAAAASEDVRVPRAPVFYQPKPKPAETQRGLISLETKEILEFFEMFEVKLGTVNFGRIVSILLNQKNDCVLDLRKCPVEKIPDVVAPGIYFPRMKIFYRAGPNPTPESLADTVSRFTKCLKVLGNMAAGSLILSGEGTWMNSATGLVMPDILSLRIGFEQVALVGLSPGLLEWALASLSTCPQGQMELILYKMDFVETLEILNCLCQKKITNLIIFDLINLKTLDCTVLRESRLEGTLSIYNVSLDIEVPDPVAKALSETCWVMVDMEEYLWLIVFGDAVCPVIIESLYLRNFPTLEYFECSIAALLFRRNMKTKNLELALASGSNGVLYPDNVLPLLNWCSSKDMGSLRHIHIKIVSGKLSKQLPVFMCKRPVNMENLPDLESITVMSIPWTLVKGYISSRRYSLIVDIPCSYTTRLNMDTITQATPDKLPNKDNSSQGCSVM</sequence>
<comment type="caution">
    <text evidence="2">The sequence shown here is derived from an EMBL/GenBank/DDBJ whole genome shotgun (WGS) entry which is preliminary data.</text>
</comment>
<feature type="chain" id="PRO_5008060285" evidence="1">
    <location>
        <begin position="38"/>
        <end position="476"/>
    </location>
</feature>
<dbReference type="AlphaFoldDB" id="A0A177EDL8"/>
<organism evidence="2 3">
    <name type="scientific">Nematocida displodere</name>
    <dbReference type="NCBI Taxonomy" id="1805483"/>
    <lineage>
        <taxon>Eukaryota</taxon>
        <taxon>Fungi</taxon>
        <taxon>Fungi incertae sedis</taxon>
        <taxon>Microsporidia</taxon>
        <taxon>Nematocida</taxon>
    </lineage>
</organism>
<evidence type="ECO:0000256" key="1">
    <source>
        <dbReference type="SAM" id="SignalP"/>
    </source>
</evidence>
<accession>A0A177EDL8</accession>
<dbReference type="VEuPathDB" id="MicrosporidiaDB:NEDG_01455"/>
<dbReference type="RefSeq" id="XP_067544460.1">
    <property type="nucleotide sequence ID" value="XM_067688873.1"/>
</dbReference>
<protein>
    <submittedName>
        <fullName evidence="2">Uncharacterized protein</fullName>
    </submittedName>
</protein>
<evidence type="ECO:0000313" key="2">
    <source>
        <dbReference type="EMBL" id="OAG29908.1"/>
    </source>
</evidence>
<gene>
    <name evidence="2" type="ORF">NEDG_01455</name>
</gene>
<proteinExistence type="predicted"/>
<keyword evidence="3" id="KW-1185">Reference proteome</keyword>
<feature type="signal peptide" evidence="1">
    <location>
        <begin position="1"/>
        <end position="37"/>
    </location>
</feature>